<protein>
    <submittedName>
        <fullName evidence="1">Uncharacterized protein</fullName>
    </submittedName>
</protein>
<keyword evidence="2" id="KW-1185">Reference proteome</keyword>
<organism evidence="1 2">
    <name type="scientific">Rhodococcus xishaensis</name>
    <dbReference type="NCBI Taxonomy" id="2487364"/>
    <lineage>
        <taxon>Bacteria</taxon>
        <taxon>Bacillati</taxon>
        <taxon>Actinomycetota</taxon>
        <taxon>Actinomycetes</taxon>
        <taxon>Mycobacteriales</taxon>
        <taxon>Nocardiaceae</taxon>
        <taxon>Rhodococcus</taxon>
    </lineage>
</organism>
<name>A0A3S3A674_9NOCA</name>
<dbReference type="EMBL" id="RKLO01000003">
    <property type="protein sequence ID" value="RVW03000.1"/>
    <property type="molecule type" value="Genomic_DNA"/>
</dbReference>
<dbReference type="OrthoDB" id="4485539at2"/>
<reference evidence="1 2" key="1">
    <citation type="submission" date="2018-11" db="EMBL/GenBank/DDBJ databases">
        <title>Rhodococcus spongicola sp. nov. and Rhodococcus xishaensis sp. nov. from marine sponges.</title>
        <authorList>
            <person name="Li L."/>
            <person name="Lin H.W."/>
        </authorList>
    </citation>
    <scope>NUCLEOTIDE SEQUENCE [LARGE SCALE GENOMIC DNA]</scope>
    <source>
        <strain evidence="1 2">LHW51113</strain>
    </source>
</reference>
<dbReference type="RefSeq" id="WP_127953572.1">
    <property type="nucleotide sequence ID" value="NZ_RKLO01000003.1"/>
</dbReference>
<sequence>MPTATLVVVEVPGFAGPAQCYKLSAPLRDRTQNRSHDYVTVFTTNGFGAPETIIVPARPSGAAVVMNRLAGSMVGIADPAGALWAAGGFEHGQPYEVVTAEPEPEPEAEFEPEPDA</sequence>
<comment type="caution">
    <text evidence="1">The sequence shown here is derived from an EMBL/GenBank/DDBJ whole genome shotgun (WGS) entry which is preliminary data.</text>
</comment>
<dbReference type="Proteomes" id="UP000283479">
    <property type="component" value="Unassembled WGS sequence"/>
</dbReference>
<accession>A0A3S3A674</accession>
<evidence type="ECO:0000313" key="1">
    <source>
        <dbReference type="EMBL" id="RVW03000.1"/>
    </source>
</evidence>
<proteinExistence type="predicted"/>
<evidence type="ECO:0000313" key="2">
    <source>
        <dbReference type="Proteomes" id="UP000283479"/>
    </source>
</evidence>
<dbReference type="AlphaFoldDB" id="A0A3S3A674"/>
<gene>
    <name evidence="1" type="ORF">EGT50_09830</name>
</gene>